<evidence type="ECO:0000256" key="5">
    <source>
        <dbReference type="PIRSR" id="PIRSR602678-1"/>
    </source>
</evidence>
<dbReference type="RefSeq" id="WP_015538885.1">
    <property type="nucleotide sequence ID" value="NZ_CABMMS010000007.1"/>
</dbReference>
<comment type="subunit">
    <text evidence="2">Homohexamer.</text>
</comment>
<sequence>MIDMAGSKKDKVQRGLAQRASGPLSKQLPTMTVGALERALLKEFPAADAEAWDRTGMTVGDPARLVEGVAVALDPTVDAVEEAASMGANVLVTHHPAFLQPPDSFSPASSVAANPGALVWAAVARGVALLSYHTALDVSAQAQRVLPGMLNLQFRSVEVPLASSKRKGYGQRCTVKAGDGPLTLGQLAARCTSVFGRQPRVWGDFSRELERVVTTTGSAGDVAATALRDQVDCLVCGEIKYHEALALSQAGLTIVELGHDTSELPLAAVLAAAVEGAGVPGELITIIDQGDNWSYPETTRV</sequence>
<gene>
    <name evidence="7" type="ORF">C1877_12185</name>
</gene>
<evidence type="ECO:0000256" key="3">
    <source>
        <dbReference type="ARBA" id="ARBA00022112"/>
    </source>
</evidence>
<keyword evidence="8" id="KW-1185">Reference proteome</keyword>
<evidence type="ECO:0000313" key="8">
    <source>
        <dbReference type="Proteomes" id="UP000254000"/>
    </source>
</evidence>
<dbReference type="PANTHER" id="PTHR13799">
    <property type="entry name" value="NGG1 INTERACTING FACTOR 3"/>
    <property type="match status" value="1"/>
</dbReference>
<dbReference type="InterPro" id="IPR002678">
    <property type="entry name" value="DUF34/NIF3"/>
</dbReference>
<accession>A0A369LW57</accession>
<protein>
    <recommendedName>
        <fullName evidence="3">GTP cyclohydrolase 1 type 2 homolog</fullName>
    </recommendedName>
</protein>
<dbReference type="InterPro" id="IPR036069">
    <property type="entry name" value="DUF34/NIF3_sf"/>
</dbReference>
<name>A0A369LW57_9ACTN</name>
<feature type="binding site" evidence="5">
    <location>
        <position position="259"/>
    </location>
    <ligand>
        <name>a divalent metal cation</name>
        <dbReference type="ChEBI" id="CHEBI:60240"/>
        <label>1</label>
    </ligand>
</feature>
<dbReference type="FunFam" id="3.40.1390.30:FF:000001">
    <property type="entry name" value="GTP cyclohydrolase 1 type 2"/>
    <property type="match status" value="1"/>
</dbReference>
<feature type="binding site" evidence="5">
    <location>
        <position position="263"/>
    </location>
    <ligand>
        <name>a divalent metal cation</name>
        <dbReference type="ChEBI" id="CHEBI:60240"/>
        <label>1</label>
    </ligand>
</feature>
<feature type="binding site" evidence="5">
    <location>
        <position position="95"/>
    </location>
    <ligand>
        <name>a divalent metal cation</name>
        <dbReference type="ChEBI" id="CHEBI:60240"/>
        <label>1</label>
    </ligand>
</feature>
<dbReference type="Gene3D" id="3.40.1390.30">
    <property type="entry name" value="NIF3 (NGG1p interacting factor 3)-like"/>
    <property type="match status" value="2"/>
</dbReference>
<feature type="compositionally biased region" description="Basic and acidic residues" evidence="6">
    <location>
        <begin position="1"/>
        <end position="13"/>
    </location>
</feature>
<evidence type="ECO:0000256" key="1">
    <source>
        <dbReference type="ARBA" id="ARBA00006964"/>
    </source>
</evidence>
<dbReference type="GO" id="GO:0046872">
    <property type="term" value="F:metal ion binding"/>
    <property type="evidence" value="ECO:0007669"/>
    <property type="project" value="UniProtKB-KW"/>
</dbReference>
<feature type="region of interest" description="Disordered" evidence="6">
    <location>
        <begin position="1"/>
        <end position="23"/>
    </location>
</feature>
<dbReference type="GO" id="GO:0005737">
    <property type="term" value="C:cytoplasm"/>
    <property type="evidence" value="ECO:0007669"/>
    <property type="project" value="TreeGrafter"/>
</dbReference>
<reference evidence="7 8" key="1">
    <citation type="journal article" date="2018" name="Elife">
        <title>Discovery and characterization of a prevalent human gut bacterial enzyme sufficient for the inactivation of a family of plant toxins.</title>
        <authorList>
            <person name="Koppel N."/>
            <person name="Bisanz J.E."/>
            <person name="Pandelia M.E."/>
            <person name="Turnbaugh P.J."/>
            <person name="Balskus E.P."/>
        </authorList>
    </citation>
    <scope>NUCLEOTIDE SEQUENCE [LARGE SCALE GENOMIC DNA]</scope>
    <source>
        <strain evidence="7 8">3C</strain>
    </source>
</reference>
<dbReference type="SUPFAM" id="SSF102705">
    <property type="entry name" value="NIF3 (NGG1p interacting factor 3)-like"/>
    <property type="match status" value="1"/>
</dbReference>
<evidence type="ECO:0000256" key="4">
    <source>
        <dbReference type="ARBA" id="ARBA00022723"/>
    </source>
</evidence>
<dbReference type="OrthoDB" id="9795763at2"/>
<dbReference type="AlphaFoldDB" id="A0A369LW57"/>
<evidence type="ECO:0000256" key="2">
    <source>
        <dbReference type="ARBA" id="ARBA00011643"/>
    </source>
</evidence>
<evidence type="ECO:0000313" key="7">
    <source>
        <dbReference type="EMBL" id="RDB63610.1"/>
    </source>
</evidence>
<comment type="caution">
    <text evidence="7">The sequence shown here is derived from an EMBL/GenBank/DDBJ whole genome shotgun (WGS) entry which is preliminary data.</text>
</comment>
<keyword evidence="4 5" id="KW-0479">Metal-binding</keyword>
<feature type="binding site" evidence="5">
    <location>
        <position position="94"/>
    </location>
    <ligand>
        <name>a divalent metal cation</name>
        <dbReference type="ChEBI" id="CHEBI:60240"/>
        <label>1</label>
    </ligand>
</feature>
<dbReference type="PANTHER" id="PTHR13799:SF14">
    <property type="entry name" value="GTP CYCLOHYDROLASE 1 TYPE 2 HOMOLOG"/>
    <property type="match status" value="1"/>
</dbReference>
<dbReference type="GeneID" id="78360452"/>
<dbReference type="Proteomes" id="UP000254000">
    <property type="component" value="Unassembled WGS sequence"/>
</dbReference>
<organism evidence="7 8">
    <name type="scientific">Gordonibacter pamelaeae</name>
    <dbReference type="NCBI Taxonomy" id="471189"/>
    <lineage>
        <taxon>Bacteria</taxon>
        <taxon>Bacillati</taxon>
        <taxon>Actinomycetota</taxon>
        <taxon>Coriobacteriia</taxon>
        <taxon>Eggerthellales</taxon>
        <taxon>Eggerthellaceae</taxon>
        <taxon>Gordonibacter</taxon>
    </lineage>
</organism>
<feature type="binding site" evidence="5">
    <location>
        <position position="137"/>
    </location>
    <ligand>
        <name>a divalent metal cation</name>
        <dbReference type="ChEBI" id="CHEBI:60240"/>
        <label>1</label>
    </ligand>
</feature>
<evidence type="ECO:0000256" key="6">
    <source>
        <dbReference type="SAM" id="MobiDB-lite"/>
    </source>
</evidence>
<dbReference type="EMBL" id="PPTS01000007">
    <property type="protein sequence ID" value="RDB63610.1"/>
    <property type="molecule type" value="Genomic_DNA"/>
</dbReference>
<dbReference type="Pfam" id="PF01784">
    <property type="entry name" value="DUF34_NIF3"/>
    <property type="match status" value="1"/>
</dbReference>
<proteinExistence type="inferred from homology"/>
<comment type="similarity">
    <text evidence="1">Belongs to the GTP cyclohydrolase I type 2/NIF3 family.</text>
</comment>